<dbReference type="InterPro" id="IPR005841">
    <property type="entry name" value="Alpha-D-phosphohexomutase_SF"/>
</dbReference>
<dbReference type="InterPro" id="IPR005846">
    <property type="entry name" value="A-D-PHexomutase_a/b/a-III"/>
</dbReference>
<keyword evidence="6" id="KW-0413">Isomerase</keyword>
<dbReference type="Gene3D" id="3.40.120.10">
    <property type="entry name" value="Alpha-D-Glucose-1,6-Bisphosphate, subunit A, domain 3"/>
    <property type="match status" value="3"/>
</dbReference>
<dbReference type="PANTHER" id="PTHR43771">
    <property type="entry name" value="PHOSPHOMANNOMUTASE"/>
    <property type="match status" value="1"/>
</dbReference>
<dbReference type="InterPro" id="IPR036900">
    <property type="entry name" value="A-D-PHexomutase_C_sf"/>
</dbReference>
<feature type="domain" description="Alpha-D-phosphohexomutase alpha/beta/alpha" evidence="10">
    <location>
        <begin position="266"/>
        <end position="373"/>
    </location>
</feature>
<evidence type="ECO:0000256" key="3">
    <source>
        <dbReference type="ARBA" id="ARBA00022553"/>
    </source>
</evidence>
<evidence type="ECO:0000259" key="8">
    <source>
        <dbReference type="Pfam" id="PF02878"/>
    </source>
</evidence>
<dbReference type="Pfam" id="PF02879">
    <property type="entry name" value="PGM_PMM_II"/>
    <property type="match status" value="1"/>
</dbReference>
<gene>
    <name evidence="11" type="primary">manB</name>
    <name evidence="11" type="ORF">GCM10011584_02930</name>
</gene>
<keyword evidence="3" id="KW-0597">Phosphoprotein</keyword>
<dbReference type="PANTHER" id="PTHR43771:SF1">
    <property type="entry name" value="PHOSPHOMANNOMUTASE"/>
    <property type="match status" value="1"/>
</dbReference>
<evidence type="ECO:0000313" key="11">
    <source>
        <dbReference type="EMBL" id="GGO84706.1"/>
    </source>
</evidence>
<dbReference type="RefSeq" id="WP_188782171.1">
    <property type="nucleotide sequence ID" value="NZ_BMNI01000001.1"/>
</dbReference>
<dbReference type="CDD" id="cd03089">
    <property type="entry name" value="PMM_PGM"/>
    <property type="match status" value="1"/>
</dbReference>
<evidence type="ECO:0000259" key="7">
    <source>
        <dbReference type="Pfam" id="PF00408"/>
    </source>
</evidence>
<dbReference type="Pfam" id="PF00408">
    <property type="entry name" value="PGM_PMM_IV"/>
    <property type="match status" value="1"/>
</dbReference>
<dbReference type="PRINTS" id="PR00509">
    <property type="entry name" value="PGMPMM"/>
</dbReference>
<name>A0ABQ2NAC3_9ACTN</name>
<sequence length="458" mass="48604">MSETLSAENLHAIFKAYDIRGLVGSQLDEELAHRIGAAFVRVLGADTVVVGHDMRPSSPGMAGAFADGAAQAGADVVLIGLASTDQLYFASGHLGHAGAMFTASHNPAAYNGIKLCKPGAAPVGMETGLAEIRDLVLKGEQPSAGRVGDISSHDVLEAYAAHLLALAPVKGRRLKVVADAGNGMAGLTAPAVFERLGDEQAELVPMYFELDGTFPNHEANPIEPENLVDLQHRVLAEGADIGLAFDGDADRCFLVDEKGGLVAPSTLTALIADRELAKEPGGTIIHNLITSRSVPEIVTEQGGTPVRTRVGHSYIKATMAETGAIFGGEHSGHFYFRDFWRADSGMLAALHAMAALAETDKSLSELLADYARYPMSGEINSTVADQGAVIDEIRQTYAARDGVTLDELDGLTVAHADWWFNVRASNTEPLLRLNAEGKDEATMARVRDEALTLIRSDR</sequence>
<accession>A0ABQ2NAC3</accession>
<comment type="similarity">
    <text evidence="2">Belongs to the phosphohexose mutase family.</text>
</comment>
<comment type="cofactor">
    <cofactor evidence="1">
        <name>Mg(2+)</name>
        <dbReference type="ChEBI" id="CHEBI:18420"/>
    </cofactor>
</comment>
<organism evidence="11 12">
    <name type="scientific">Nocardioides phosphati</name>
    <dbReference type="NCBI Taxonomy" id="1867775"/>
    <lineage>
        <taxon>Bacteria</taxon>
        <taxon>Bacillati</taxon>
        <taxon>Actinomycetota</taxon>
        <taxon>Actinomycetes</taxon>
        <taxon>Propionibacteriales</taxon>
        <taxon>Nocardioidaceae</taxon>
        <taxon>Nocardioides</taxon>
    </lineage>
</organism>
<protein>
    <submittedName>
        <fullName evidence="11">Phosphomannomutase/phosphoglucomutase</fullName>
    </submittedName>
</protein>
<dbReference type="SUPFAM" id="SSF53738">
    <property type="entry name" value="Phosphoglucomutase, first 3 domains"/>
    <property type="match status" value="3"/>
</dbReference>
<evidence type="ECO:0000313" key="12">
    <source>
        <dbReference type="Proteomes" id="UP000655410"/>
    </source>
</evidence>
<dbReference type="NCBIfam" id="NF007088">
    <property type="entry name" value="PRK09542.1"/>
    <property type="match status" value="1"/>
</dbReference>
<reference evidence="12" key="1">
    <citation type="journal article" date="2019" name="Int. J. Syst. Evol. Microbiol.">
        <title>The Global Catalogue of Microorganisms (GCM) 10K type strain sequencing project: providing services to taxonomists for standard genome sequencing and annotation.</title>
        <authorList>
            <consortium name="The Broad Institute Genomics Platform"/>
            <consortium name="The Broad Institute Genome Sequencing Center for Infectious Disease"/>
            <person name="Wu L."/>
            <person name="Ma J."/>
        </authorList>
    </citation>
    <scope>NUCLEOTIDE SEQUENCE [LARGE SCALE GENOMIC DNA]</scope>
    <source>
        <strain evidence="12">CGMCC 4.7371</strain>
    </source>
</reference>
<dbReference type="InterPro" id="IPR005845">
    <property type="entry name" value="A-D-PHexomutase_a/b/a-II"/>
</dbReference>
<proteinExistence type="inferred from homology"/>
<keyword evidence="4" id="KW-0479">Metal-binding</keyword>
<evidence type="ECO:0000256" key="2">
    <source>
        <dbReference type="ARBA" id="ARBA00010231"/>
    </source>
</evidence>
<feature type="domain" description="Alpha-D-phosphohexomutase alpha/beta/alpha" evidence="9">
    <location>
        <begin position="158"/>
        <end position="259"/>
    </location>
</feature>
<dbReference type="InterPro" id="IPR005844">
    <property type="entry name" value="A-D-PHexomutase_a/b/a-I"/>
</dbReference>
<evidence type="ECO:0000256" key="5">
    <source>
        <dbReference type="ARBA" id="ARBA00022842"/>
    </source>
</evidence>
<keyword evidence="5" id="KW-0460">Magnesium</keyword>
<evidence type="ECO:0000256" key="4">
    <source>
        <dbReference type="ARBA" id="ARBA00022723"/>
    </source>
</evidence>
<keyword evidence="12" id="KW-1185">Reference proteome</keyword>
<dbReference type="Gene3D" id="3.30.310.50">
    <property type="entry name" value="Alpha-D-phosphohexomutase, C-terminal domain"/>
    <property type="match status" value="1"/>
</dbReference>
<dbReference type="Pfam" id="PF02880">
    <property type="entry name" value="PGM_PMM_III"/>
    <property type="match status" value="1"/>
</dbReference>
<evidence type="ECO:0000259" key="9">
    <source>
        <dbReference type="Pfam" id="PF02879"/>
    </source>
</evidence>
<feature type="domain" description="Alpha-D-phosphohexomutase alpha/beta/alpha" evidence="8">
    <location>
        <begin position="13"/>
        <end position="140"/>
    </location>
</feature>
<dbReference type="SUPFAM" id="SSF55957">
    <property type="entry name" value="Phosphoglucomutase, C-terminal domain"/>
    <property type="match status" value="1"/>
</dbReference>
<evidence type="ECO:0000259" key="10">
    <source>
        <dbReference type="Pfam" id="PF02880"/>
    </source>
</evidence>
<dbReference type="InterPro" id="IPR005843">
    <property type="entry name" value="A-D-PHexomutase_C"/>
</dbReference>
<dbReference type="Pfam" id="PF02878">
    <property type="entry name" value="PGM_PMM_I"/>
    <property type="match status" value="1"/>
</dbReference>
<dbReference type="Proteomes" id="UP000655410">
    <property type="component" value="Unassembled WGS sequence"/>
</dbReference>
<dbReference type="InterPro" id="IPR016055">
    <property type="entry name" value="A-D-PHexomutase_a/b/a-I/II/III"/>
</dbReference>
<dbReference type="EMBL" id="BMNI01000001">
    <property type="protein sequence ID" value="GGO84706.1"/>
    <property type="molecule type" value="Genomic_DNA"/>
</dbReference>
<feature type="domain" description="Alpha-D-phosphohexomutase C-terminal" evidence="7">
    <location>
        <begin position="378"/>
        <end position="450"/>
    </location>
</feature>
<evidence type="ECO:0000256" key="6">
    <source>
        <dbReference type="ARBA" id="ARBA00023235"/>
    </source>
</evidence>
<evidence type="ECO:0000256" key="1">
    <source>
        <dbReference type="ARBA" id="ARBA00001946"/>
    </source>
</evidence>
<comment type="caution">
    <text evidence="11">The sequence shown here is derived from an EMBL/GenBank/DDBJ whole genome shotgun (WGS) entry which is preliminary data.</text>
</comment>